<evidence type="ECO:0008006" key="3">
    <source>
        <dbReference type="Google" id="ProtNLM"/>
    </source>
</evidence>
<dbReference type="Pfam" id="PF05708">
    <property type="entry name" value="Peptidase_C92"/>
    <property type="match status" value="1"/>
</dbReference>
<evidence type="ECO:0000313" key="1">
    <source>
        <dbReference type="EMBL" id="AXH29481.1"/>
    </source>
</evidence>
<sequence length="183" mass="20527">MNIIDLKKGDVVFIVDEAERNISSLSTGFGGYSYYHCALYIGDGEIIEAVTVAGVIQAKLSKYLDKKTLIARVSESNVFLAKVITIAKGFIGFGYNDLFLPDVKGRLYCSELIHATFNNVSNGKYFTQHKLNYIATNDTEVSQYWLDFYNEYGLKFPQGQPGSHPNNLSLDNKFTYKAFLNSV</sequence>
<dbReference type="KEGG" id="foo:CGC45_02220"/>
<accession>A0A345JQ85</accession>
<gene>
    <name evidence="1" type="ORF">CGC43_02245</name>
</gene>
<dbReference type="OrthoDB" id="195541at2"/>
<dbReference type="SUPFAM" id="SSF54001">
    <property type="entry name" value="Cysteine proteinases"/>
    <property type="match status" value="1"/>
</dbReference>
<dbReference type="InterPro" id="IPR038765">
    <property type="entry name" value="Papain-like_cys_pep_sf"/>
</dbReference>
<reference evidence="1 2" key="1">
    <citation type="submission" date="2017-07" db="EMBL/GenBank/DDBJ databases">
        <title>Complete genome sequences and comparative analysis of the novel pathogen Francisella opportunistica.</title>
        <authorList>
            <person name="Dietrich E.A."/>
            <person name="Kingry L.C."/>
            <person name="Petersen J.M."/>
        </authorList>
    </citation>
    <scope>NUCLEOTIDE SEQUENCE [LARGE SCALE GENOMIC DNA]</scope>
    <source>
        <strain evidence="1 2">14-2155</strain>
    </source>
</reference>
<keyword evidence="2" id="KW-1185">Reference proteome</keyword>
<dbReference type="Gene3D" id="3.90.1720.10">
    <property type="entry name" value="endopeptidase domain like (from Nostoc punctiforme)"/>
    <property type="match status" value="1"/>
</dbReference>
<dbReference type="AlphaFoldDB" id="A0A345JQ85"/>
<dbReference type="RefSeq" id="WP_071628767.1">
    <property type="nucleotide sequence ID" value="NZ_CP022375.1"/>
</dbReference>
<dbReference type="EMBL" id="CP022375">
    <property type="protein sequence ID" value="AXH29481.1"/>
    <property type="molecule type" value="Genomic_DNA"/>
</dbReference>
<organism evidence="1 2">
    <name type="scientific">Francisella opportunistica</name>
    <dbReference type="NCBI Taxonomy" id="2016517"/>
    <lineage>
        <taxon>Bacteria</taxon>
        <taxon>Pseudomonadati</taxon>
        <taxon>Pseudomonadota</taxon>
        <taxon>Gammaproteobacteria</taxon>
        <taxon>Thiotrichales</taxon>
        <taxon>Francisellaceae</taxon>
        <taxon>Francisella</taxon>
    </lineage>
</organism>
<evidence type="ECO:0000313" key="2">
    <source>
        <dbReference type="Proteomes" id="UP000253862"/>
    </source>
</evidence>
<dbReference type="Proteomes" id="UP000253862">
    <property type="component" value="Chromosome"/>
</dbReference>
<name>A0A345JQ85_9GAMM</name>
<protein>
    <recommendedName>
        <fullName evidence="3">Peptidoglycan peptidase</fullName>
    </recommendedName>
</protein>
<proteinExistence type="predicted"/>
<dbReference type="InterPro" id="IPR024453">
    <property type="entry name" value="Peptidase_C92"/>
</dbReference>